<reference evidence="3" key="2">
    <citation type="journal article" date="2021" name="Microbiome">
        <title>Successional dynamics and alternative stable states in a saline activated sludge microbial community over 9 years.</title>
        <authorList>
            <person name="Wang Y."/>
            <person name="Ye J."/>
            <person name="Ju F."/>
            <person name="Liu L."/>
            <person name="Boyd J.A."/>
            <person name="Deng Y."/>
            <person name="Parks D.H."/>
            <person name="Jiang X."/>
            <person name="Yin X."/>
            <person name="Woodcroft B.J."/>
            <person name="Tyson G.W."/>
            <person name="Hugenholtz P."/>
            <person name="Polz M.F."/>
            <person name="Zhang T."/>
        </authorList>
    </citation>
    <scope>NUCLEOTIDE SEQUENCE</scope>
    <source>
        <strain evidence="3">HKST-UBA01</strain>
    </source>
</reference>
<sequence>MKLPGHHREMPGQGGHGNEPPLAQKAVVALAKRWLRKKLEQGDKMGNPFTLTDKPMTKSVTIIVLVLYVLGRLMTHAATALQTGDWSGMLDWLQSEDFWQMIAAGGAVFGLRKAIGSGAVGR</sequence>
<dbReference type="AlphaFoldDB" id="A0A956LXY3"/>
<keyword evidence="2" id="KW-0472">Membrane</keyword>
<comment type="caution">
    <text evidence="3">The sequence shown here is derived from an EMBL/GenBank/DDBJ whole genome shotgun (WGS) entry which is preliminary data.</text>
</comment>
<feature type="transmembrane region" description="Helical" evidence="2">
    <location>
        <begin position="60"/>
        <end position="78"/>
    </location>
</feature>
<name>A0A956LXY3_UNCEI</name>
<dbReference type="Proteomes" id="UP000697710">
    <property type="component" value="Unassembled WGS sequence"/>
</dbReference>
<reference evidence="3" key="1">
    <citation type="submission" date="2020-04" db="EMBL/GenBank/DDBJ databases">
        <authorList>
            <person name="Zhang T."/>
        </authorList>
    </citation>
    <scope>NUCLEOTIDE SEQUENCE</scope>
    <source>
        <strain evidence="3">HKST-UBA01</strain>
    </source>
</reference>
<feature type="compositionally biased region" description="Basic and acidic residues" evidence="1">
    <location>
        <begin position="1"/>
        <end position="10"/>
    </location>
</feature>
<evidence type="ECO:0000256" key="1">
    <source>
        <dbReference type="SAM" id="MobiDB-lite"/>
    </source>
</evidence>
<keyword evidence="2" id="KW-1133">Transmembrane helix</keyword>
<dbReference type="EMBL" id="JAGQHR010000001">
    <property type="protein sequence ID" value="MCA9726066.1"/>
    <property type="molecule type" value="Genomic_DNA"/>
</dbReference>
<organism evidence="3 4">
    <name type="scientific">Eiseniibacteriota bacterium</name>
    <dbReference type="NCBI Taxonomy" id="2212470"/>
    <lineage>
        <taxon>Bacteria</taxon>
        <taxon>Candidatus Eiseniibacteriota</taxon>
    </lineage>
</organism>
<evidence type="ECO:0000313" key="3">
    <source>
        <dbReference type="EMBL" id="MCA9726066.1"/>
    </source>
</evidence>
<evidence type="ECO:0000313" key="4">
    <source>
        <dbReference type="Proteomes" id="UP000697710"/>
    </source>
</evidence>
<proteinExistence type="predicted"/>
<keyword evidence="2" id="KW-0812">Transmembrane</keyword>
<gene>
    <name evidence="3" type="ORF">KC729_00175</name>
</gene>
<accession>A0A956LXY3</accession>
<feature type="region of interest" description="Disordered" evidence="1">
    <location>
        <begin position="1"/>
        <end position="22"/>
    </location>
</feature>
<evidence type="ECO:0000256" key="2">
    <source>
        <dbReference type="SAM" id="Phobius"/>
    </source>
</evidence>
<protein>
    <submittedName>
        <fullName evidence="3">Uncharacterized protein</fullName>
    </submittedName>
</protein>
<feature type="transmembrane region" description="Helical" evidence="2">
    <location>
        <begin position="98"/>
        <end position="115"/>
    </location>
</feature>